<accession>A0A2T6ZT27</accession>
<gene>
    <name evidence="2" type="ORF">B9Z19DRAFT_1064890</name>
</gene>
<comment type="caution">
    <text evidence="2">The sequence shown here is derived from an EMBL/GenBank/DDBJ whole genome shotgun (WGS) entry which is preliminary data.</text>
</comment>
<dbReference type="STRING" id="42251.A0A2T6ZT27"/>
<dbReference type="EMBL" id="NESQ01000113">
    <property type="protein sequence ID" value="PUU78635.1"/>
    <property type="molecule type" value="Genomic_DNA"/>
</dbReference>
<organism evidence="2 3">
    <name type="scientific">Tuber borchii</name>
    <name type="common">White truffle</name>
    <dbReference type="NCBI Taxonomy" id="42251"/>
    <lineage>
        <taxon>Eukaryota</taxon>
        <taxon>Fungi</taxon>
        <taxon>Dikarya</taxon>
        <taxon>Ascomycota</taxon>
        <taxon>Pezizomycotina</taxon>
        <taxon>Pezizomycetes</taxon>
        <taxon>Pezizales</taxon>
        <taxon>Tuberaceae</taxon>
        <taxon>Tuber</taxon>
    </lineage>
</organism>
<dbReference type="OrthoDB" id="2373987at2759"/>
<feature type="region of interest" description="Disordered" evidence="1">
    <location>
        <begin position="145"/>
        <end position="172"/>
    </location>
</feature>
<sequence>MNSRGLALSGFRTRTVNAQQYEPWIIHQRRSIPLVHRGHKQHQRAGAMTTPGKFLQSLPNLEGLHLMVPNDEHVRSPSPILDLTQHPEEPQLPSSFATQMAMATGARGGVADLMLRRMVLSRIGNLEESMKDVKLILHEVKKLNNKGKEKTRSLPDEEFEEKSREGEERQEPWNCFQMIFEDLQPR</sequence>
<evidence type="ECO:0000313" key="2">
    <source>
        <dbReference type="EMBL" id="PUU78635.1"/>
    </source>
</evidence>
<feature type="compositionally biased region" description="Basic and acidic residues" evidence="1">
    <location>
        <begin position="145"/>
        <end position="171"/>
    </location>
</feature>
<protein>
    <submittedName>
        <fullName evidence="2">Uncharacterized protein</fullName>
    </submittedName>
</protein>
<dbReference type="Proteomes" id="UP000244722">
    <property type="component" value="Unassembled WGS sequence"/>
</dbReference>
<evidence type="ECO:0000256" key="1">
    <source>
        <dbReference type="SAM" id="MobiDB-lite"/>
    </source>
</evidence>
<reference evidence="2 3" key="1">
    <citation type="submission" date="2017-04" db="EMBL/GenBank/DDBJ databases">
        <title>Draft genome sequence of Tuber borchii Vittad., a whitish edible truffle.</title>
        <authorList>
            <consortium name="DOE Joint Genome Institute"/>
            <person name="Murat C."/>
            <person name="Kuo A."/>
            <person name="Barry K.W."/>
            <person name="Clum A."/>
            <person name="Dockter R.B."/>
            <person name="Fauchery L."/>
            <person name="Iotti M."/>
            <person name="Kohler A."/>
            <person name="Labutti K."/>
            <person name="Lindquist E.A."/>
            <person name="Lipzen A."/>
            <person name="Ohm R.A."/>
            <person name="Wang M."/>
            <person name="Grigoriev I.V."/>
            <person name="Zambonelli A."/>
            <person name="Martin F.M."/>
        </authorList>
    </citation>
    <scope>NUCLEOTIDE SEQUENCE [LARGE SCALE GENOMIC DNA]</scope>
    <source>
        <strain evidence="2 3">Tbo3840</strain>
    </source>
</reference>
<evidence type="ECO:0000313" key="3">
    <source>
        <dbReference type="Proteomes" id="UP000244722"/>
    </source>
</evidence>
<dbReference type="AlphaFoldDB" id="A0A2T6ZT27"/>
<proteinExistence type="predicted"/>
<keyword evidence="3" id="KW-1185">Reference proteome</keyword>
<name>A0A2T6ZT27_TUBBO</name>